<proteinExistence type="predicted"/>
<dbReference type="Proteomes" id="UP000013827">
    <property type="component" value="Unassembled WGS sequence"/>
</dbReference>
<dbReference type="KEGG" id="ehx:EMIHUDRAFT_207842"/>
<evidence type="ECO:0000313" key="2">
    <source>
        <dbReference type="Proteomes" id="UP000013827"/>
    </source>
</evidence>
<dbReference type="PaxDb" id="2903-EOD21770"/>
<keyword evidence="2" id="KW-1185">Reference proteome</keyword>
<reference evidence="1" key="2">
    <citation type="submission" date="2024-10" db="UniProtKB">
        <authorList>
            <consortium name="EnsemblProtists"/>
        </authorList>
    </citation>
    <scope>IDENTIFICATION</scope>
</reference>
<sequence length="121" mass="12128">MLAPAPPSPRASRRRSPAARISAAVAPLAVTEFRALREATHAGAGASIATSLAAAFRALREAAHAGAGASIATSLAAAVATRPVVSSGFGGADDFRFAPRAAAGFDDEDRPSLVIDGYTVI</sequence>
<evidence type="ECO:0000313" key="1">
    <source>
        <dbReference type="EnsemblProtists" id="EOD21770"/>
    </source>
</evidence>
<dbReference type="EnsemblProtists" id="EOD21770">
    <property type="protein sequence ID" value="EOD21770"/>
    <property type="gene ID" value="EMIHUDRAFT_207842"/>
</dbReference>
<protein>
    <submittedName>
        <fullName evidence="1">Uncharacterized protein</fullName>
    </submittedName>
</protein>
<accession>A0A0D3JE35</accession>
<dbReference type="AlphaFoldDB" id="A0A0D3JE35"/>
<dbReference type="HOGENOM" id="CLU_2042454_0_0_1"/>
<reference evidence="2" key="1">
    <citation type="journal article" date="2013" name="Nature">
        <title>Pan genome of the phytoplankton Emiliania underpins its global distribution.</title>
        <authorList>
            <person name="Read B.A."/>
            <person name="Kegel J."/>
            <person name="Klute M.J."/>
            <person name="Kuo A."/>
            <person name="Lefebvre S.C."/>
            <person name="Maumus F."/>
            <person name="Mayer C."/>
            <person name="Miller J."/>
            <person name="Monier A."/>
            <person name="Salamov A."/>
            <person name="Young J."/>
            <person name="Aguilar M."/>
            <person name="Claverie J.M."/>
            <person name="Frickenhaus S."/>
            <person name="Gonzalez K."/>
            <person name="Herman E.K."/>
            <person name="Lin Y.C."/>
            <person name="Napier J."/>
            <person name="Ogata H."/>
            <person name="Sarno A.F."/>
            <person name="Shmutz J."/>
            <person name="Schroeder D."/>
            <person name="de Vargas C."/>
            <person name="Verret F."/>
            <person name="von Dassow P."/>
            <person name="Valentin K."/>
            <person name="Van de Peer Y."/>
            <person name="Wheeler G."/>
            <person name="Dacks J.B."/>
            <person name="Delwiche C.F."/>
            <person name="Dyhrman S.T."/>
            <person name="Glockner G."/>
            <person name="John U."/>
            <person name="Richards T."/>
            <person name="Worden A.Z."/>
            <person name="Zhang X."/>
            <person name="Grigoriev I.V."/>
            <person name="Allen A.E."/>
            <person name="Bidle K."/>
            <person name="Borodovsky M."/>
            <person name="Bowler C."/>
            <person name="Brownlee C."/>
            <person name="Cock J.M."/>
            <person name="Elias M."/>
            <person name="Gladyshev V.N."/>
            <person name="Groth M."/>
            <person name="Guda C."/>
            <person name="Hadaegh A."/>
            <person name="Iglesias-Rodriguez M.D."/>
            <person name="Jenkins J."/>
            <person name="Jones B.M."/>
            <person name="Lawson T."/>
            <person name="Leese F."/>
            <person name="Lindquist E."/>
            <person name="Lobanov A."/>
            <person name="Lomsadze A."/>
            <person name="Malik S.B."/>
            <person name="Marsh M.E."/>
            <person name="Mackinder L."/>
            <person name="Mock T."/>
            <person name="Mueller-Roeber B."/>
            <person name="Pagarete A."/>
            <person name="Parker M."/>
            <person name="Probert I."/>
            <person name="Quesneville H."/>
            <person name="Raines C."/>
            <person name="Rensing S.A."/>
            <person name="Riano-Pachon D.M."/>
            <person name="Richier S."/>
            <person name="Rokitta S."/>
            <person name="Shiraiwa Y."/>
            <person name="Soanes D.M."/>
            <person name="van der Giezen M."/>
            <person name="Wahlund T.M."/>
            <person name="Williams B."/>
            <person name="Wilson W."/>
            <person name="Wolfe G."/>
            <person name="Wurch L.L."/>
        </authorList>
    </citation>
    <scope>NUCLEOTIDE SEQUENCE</scope>
</reference>
<dbReference type="GeneID" id="17267277"/>
<dbReference type="RefSeq" id="XP_005774199.1">
    <property type="nucleotide sequence ID" value="XM_005774142.1"/>
</dbReference>
<organism evidence="1 2">
    <name type="scientific">Emiliania huxleyi (strain CCMP1516)</name>
    <dbReference type="NCBI Taxonomy" id="280463"/>
    <lineage>
        <taxon>Eukaryota</taxon>
        <taxon>Haptista</taxon>
        <taxon>Haptophyta</taxon>
        <taxon>Prymnesiophyceae</taxon>
        <taxon>Isochrysidales</taxon>
        <taxon>Noelaerhabdaceae</taxon>
        <taxon>Emiliania</taxon>
    </lineage>
</organism>
<name>A0A0D3JE35_EMIH1</name>